<organism evidence="2 3">
    <name type="scientific">Azomonas macrocytogenes</name>
    <name type="common">Azotobacter macrocytogenes</name>
    <dbReference type="NCBI Taxonomy" id="69962"/>
    <lineage>
        <taxon>Bacteria</taxon>
        <taxon>Pseudomonadati</taxon>
        <taxon>Pseudomonadota</taxon>
        <taxon>Gammaproteobacteria</taxon>
        <taxon>Pseudomonadales</taxon>
        <taxon>Pseudomonadaceae</taxon>
        <taxon>Azomonas</taxon>
    </lineage>
</organism>
<evidence type="ECO:0000313" key="2">
    <source>
        <dbReference type="EMBL" id="MBB3101808.1"/>
    </source>
</evidence>
<gene>
    <name evidence="2" type="ORF">FHR87_000168</name>
</gene>
<dbReference type="InterPro" id="IPR021136">
    <property type="entry name" value="Flagellar_hook_control-like_C"/>
</dbReference>
<feature type="domain" description="Flagellar hook-length control protein-like C-terminal" evidence="1">
    <location>
        <begin position="511"/>
        <end position="591"/>
    </location>
</feature>
<dbReference type="Gene3D" id="3.30.750.140">
    <property type="match status" value="1"/>
</dbReference>
<accession>A0A839SY19</accession>
<sequence>MIGIKATQTIIRTVTQAVDPAAQLQALRHALLASDAKAESIGARAPVPDFQFLLQPVGDNVRQTAPDVVYTRFDTTSDTHLLPVESIEETRDIQMSEIKATQPLAQPHAPRPASLSTELALKLVQPLQGLLAIGESSVAEVVEVRQAAQDFQIALRLTLDNGRQATLNATSPAPVSLGSAYTVTALAQNRLLASLQPALQQPLESLDSERVPPGTRLQAKVVASQADIQGATKTFKIVVDLLDTPLAGRRLIMESSRPLPVGSLLTAQVRDNLALTFVPLGDQQDRLELSHQLNTQFARQASLLPLFDALQTTDDLPPASRQAADRLLALLPDMQQLTDARVLAKTLQESGLFFETKLLAGQTENTQDDLKAGLLRLIAQLPPNLPGSSPQAFAQISSGMAQALPALARQMLGALGASSRQQALDFPLPNRLLPGLGDNRDLESLLKLASAAISRLQTHQLASLAQTQTTPEGLTQTTWQLEIPMRNGNDIVPLQAWIQREEESAPASQQERNKNESRILWKIELAFDVSPLGLLQVQAQLLDGTLSSQLWAEQPHTAQLVSSELDNLRQRLLQAGLNVGELSCRQGIPTQTPRTTLEQRFVDETA</sequence>
<proteinExistence type="predicted"/>
<dbReference type="Proteomes" id="UP000549250">
    <property type="component" value="Unassembled WGS sequence"/>
</dbReference>
<reference evidence="2 3" key="1">
    <citation type="submission" date="2020-08" db="EMBL/GenBank/DDBJ databases">
        <title>Genomic Encyclopedia of Type Strains, Phase III (KMG-III): the genomes of soil and plant-associated and newly described type strains.</title>
        <authorList>
            <person name="Whitman W."/>
        </authorList>
    </citation>
    <scope>NUCLEOTIDE SEQUENCE [LARGE SCALE GENOMIC DNA]</scope>
    <source>
        <strain evidence="2 3">CECT 4462</strain>
    </source>
</reference>
<dbReference type="InterPro" id="IPR038610">
    <property type="entry name" value="FliK-like_C_sf"/>
</dbReference>
<dbReference type="EMBL" id="JACHXI010000001">
    <property type="protein sequence ID" value="MBB3101808.1"/>
    <property type="molecule type" value="Genomic_DNA"/>
</dbReference>
<keyword evidence="3" id="KW-1185">Reference proteome</keyword>
<evidence type="ECO:0000313" key="3">
    <source>
        <dbReference type="Proteomes" id="UP000549250"/>
    </source>
</evidence>
<dbReference type="AlphaFoldDB" id="A0A839SY19"/>
<comment type="caution">
    <text evidence="2">The sequence shown here is derived from an EMBL/GenBank/DDBJ whole genome shotgun (WGS) entry which is preliminary data.</text>
</comment>
<dbReference type="Pfam" id="PF02120">
    <property type="entry name" value="Flg_hook"/>
    <property type="match status" value="1"/>
</dbReference>
<protein>
    <recommendedName>
        <fullName evidence="1">Flagellar hook-length control protein-like C-terminal domain-containing protein</fullName>
    </recommendedName>
</protein>
<name>A0A839SY19_AZOMA</name>
<evidence type="ECO:0000259" key="1">
    <source>
        <dbReference type="Pfam" id="PF02120"/>
    </source>
</evidence>